<dbReference type="AlphaFoldDB" id="A0A7C4LQV7"/>
<dbReference type="EMBL" id="DSVQ01000019">
    <property type="protein sequence ID" value="HGT41217.1"/>
    <property type="molecule type" value="Genomic_DNA"/>
</dbReference>
<proteinExistence type="predicted"/>
<gene>
    <name evidence="1" type="ORF">ENS64_18370</name>
</gene>
<organism evidence="1">
    <name type="scientific">Schlesneria paludicola</name>
    <dbReference type="NCBI Taxonomy" id="360056"/>
    <lineage>
        <taxon>Bacteria</taxon>
        <taxon>Pseudomonadati</taxon>
        <taxon>Planctomycetota</taxon>
        <taxon>Planctomycetia</taxon>
        <taxon>Planctomycetales</taxon>
        <taxon>Planctomycetaceae</taxon>
        <taxon>Schlesneria</taxon>
    </lineage>
</organism>
<protein>
    <recommendedName>
        <fullName evidence="2">TIGR04255 family protein</fullName>
    </recommendedName>
</protein>
<reference evidence="1" key="1">
    <citation type="journal article" date="2020" name="mSystems">
        <title>Genome- and Community-Level Interaction Insights into Carbon Utilization and Element Cycling Functions of Hydrothermarchaeota in Hydrothermal Sediment.</title>
        <authorList>
            <person name="Zhou Z."/>
            <person name="Liu Y."/>
            <person name="Xu W."/>
            <person name="Pan J."/>
            <person name="Luo Z.H."/>
            <person name="Li M."/>
        </authorList>
    </citation>
    <scope>NUCLEOTIDE SEQUENCE [LARGE SCALE GENOMIC DNA]</scope>
    <source>
        <strain evidence="1">SpSt-508</strain>
    </source>
</reference>
<accession>A0A7C4LQV7</accession>
<sequence length="247" mass="28519">MNRYASLADDYFVNMNLNTEMQLPAARETVLGFFERIQKQYPSMRNFYTRENGDFVLEEDKDNGQQRWVSLEPRRICSGYVNPDRVEQAFEQHALLLDLVPYMLSVSPLDCEALDYMMGFDFAYRGNHDALVAEALGASSAFEGLIELPGAQVLNFEPSITISLEESCRRQARLMIETRTNAYQVRRGEFPEEQISVYFTVRQYGSLESDTSYVQTLWQLRSTCEQLLERCVIDQVLRPLQQAISAK</sequence>
<evidence type="ECO:0008006" key="2">
    <source>
        <dbReference type="Google" id="ProtNLM"/>
    </source>
</evidence>
<name>A0A7C4LQV7_9PLAN</name>
<comment type="caution">
    <text evidence="1">The sequence shown here is derived from an EMBL/GenBank/DDBJ whole genome shotgun (WGS) entry which is preliminary data.</text>
</comment>
<evidence type="ECO:0000313" key="1">
    <source>
        <dbReference type="EMBL" id="HGT41217.1"/>
    </source>
</evidence>